<feature type="domain" description="Mitochondrial apoptosis-inducing factor C-terminal" evidence="14">
    <location>
        <begin position="444"/>
        <end position="496"/>
    </location>
</feature>
<dbReference type="InterPro" id="IPR050446">
    <property type="entry name" value="FAD-oxidoreductase/Apoptosis"/>
</dbReference>
<reference evidence="15" key="1">
    <citation type="submission" date="2020-01" db="EMBL/GenBank/DDBJ databases">
        <title>Development of genomics and gene disruption for Polysphondylium violaceum indicates a role for the polyketide synthase stlB in stalk morphogenesis.</title>
        <authorList>
            <person name="Narita B."/>
            <person name="Kawabe Y."/>
            <person name="Kin K."/>
            <person name="Saito T."/>
            <person name="Gibbs R."/>
            <person name="Kuspa A."/>
            <person name="Muzny D."/>
            <person name="Queller D."/>
            <person name="Richards S."/>
            <person name="Strassman J."/>
            <person name="Sucgang R."/>
            <person name="Worley K."/>
            <person name="Schaap P."/>
        </authorList>
    </citation>
    <scope>NUCLEOTIDE SEQUENCE</scope>
    <source>
        <strain evidence="15">QSvi11</strain>
    </source>
</reference>
<evidence type="ECO:0000256" key="6">
    <source>
        <dbReference type="ARBA" id="ARBA00022827"/>
    </source>
</evidence>
<feature type="compositionally biased region" description="Low complexity" evidence="12">
    <location>
        <begin position="33"/>
        <end position="50"/>
    </location>
</feature>
<dbReference type="AlphaFoldDB" id="A0A8J4Q2W8"/>
<dbReference type="OrthoDB" id="6029at2759"/>
<keyword evidence="16" id="KW-1185">Reference proteome</keyword>
<dbReference type="GO" id="GO:0016174">
    <property type="term" value="F:NAD(P)H oxidase H2O2-forming activity"/>
    <property type="evidence" value="ECO:0007669"/>
    <property type="project" value="TreeGrafter"/>
</dbReference>
<dbReference type="Proteomes" id="UP000695562">
    <property type="component" value="Unassembled WGS sequence"/>
</dbReference>
<gene>
    <name evidence="15" type="ORF">CYY_001527</name>
</gene>
<evidence type="ECO:0000256" key="12">
    <source>
        <dbReference type="SAM" id="MobiDB-lite"/>
    </source>
</evidence>
<comment type="similarity">
    <text evidence="3">Belongs to the FAD-dependent oxidoreductase family.</text>
</comment>
<name>A0A8J4Q2W8_9MYCE</name>
<comment type="subcellular location">
    <subcellularLocation>
        <location evidence="2">Mitochondrion</location>
    </subcellularLocation>
</comment>
<keyword evidence="7" id="KW-0809">Transit peptide</keyword>
<dbReference type="GO" id="GO:0012501">
    <property type="term" value="P:programmed cell death"/>
    <property type="evidence" value="ECO:0007669"/>
    <property type="project" value="TreeGrafter"/>
</dbReference>
<dbReference type="EMBL" id="AJWJ01000037">
    <property type="protein sequence ID" value="KAF2077142.1"/>
    <property type="molecule type" value="Genomic_DNA"/>
</dbReference>
<dbReference type="Gene3D" id="3.30.390.30">
    <property type="match status" value="1"/>
</dbReference>
<dbReference type="GO" id="GO:0005739">
    <property type="term" value="C:mitochondrion"/>
    <property type="evidence" value="ECO:0007669"/>
    <property type="project" value="UniProtKB-SubCell"/>
</dbReference>
<dbReference type="PANTHER" id="PTHR43557:SF4">
    <property type="entry name" value="APOPTOSIS-INDUCING FACTOR 1, MITOCHONDRIAL"/>
    <property type="match status" value="1"/>
</dbReference>
<evidence type="ECO:0000256" key="10">
    <source>
        <dbReference type="ARBA" id="ARBA00023128"/>
    </source>
</evidence>
<evidence type="ECO:0000313" key="15">
    <source>
        <dbReference type="EMBL" id="KAF2077142.1"/>
    </source>
</evidence>
<evidence type="ECO:0000256" key="5">
    <source>
        <dbReference type="ARBA" id="ARBA00022703"/>
    </source>
</evidence>
<keyword evidence="4" id="KW-0285">Flavoprotein</keyword>
<dbReference type="PRINTS" id="PR00368">
    <property type="entry name" value="FADPNR"/>
</dbReference>
<keyword evidence="6" id="KW-0274">FAD</keyword>
<dbReference type="GO" id="GO:0071949">
    <property type="term" value="F:FAD binding"/>
    <property type="evidence" value="ECO:0007669"/>
    <property type="project" value="TreeGrafter"/>
</dbReference>
<dbReference type="SUPFAM" id="SSF51905">
    <property type="entry name" value="FAD/NAD(P)-binding domain"/>
    <property type="match status" value="1"/>
</dbReference>
<evidence type="ECO:0000256" key="2">
    <source>
        <dbReference type="ARBA" id="ARBA00004173"/>
    </source>
</evidence>
<comment type="catalytic activity">
    <reaction evidence="11">
        <text>A + NADH + H(+) = AH2 + NAD(+)</text>
        <dbReference type="Rhea" id="RHEA:11356"/>
        <dbReference type="ChEBI" id="CHEBI:13193"/>
        <dbReference type="ChEBI" id="CHEBI:15378"/>
        <dbReference type="ChEBI" id="CHEBI:17499"/>
        <dbReference type="ChEBI" id="CHEBI:57540"/>
        <dbReference type="ChEBI" id="CHEBI:57945"/>
    </reaction>
</comment>
<evidence type="ECO:0000256" key="7">
    <source>
        <dbReference type="ARBA" id="ARBA00022946"/>
    </source>
</evidence>
<feature type="region of interest" description="Disordered" evidence="12">
    <location>
        <begin position="28"/>
        <end position="50"/>
    </location>
</feature>
<feature type="domain" description="FAD/NAD(P)-binding" evidence="13">
    <location>
        <begin position="120"/>
        <end position="441"/>
    </location>
</feature>
<dbReference type="PRINTS" id="PR00411">
    <property type="entry name" value="PNDRDTASEI"/>
</dbReference>
<evidence type="ECO:0000313" key="16">
    <source>
        <dbReference type="Proteomes" id="UP000695562"/>
    </source>
</evidence>
<dbReference type="InterPro" id="IPR023753">
    <property type="entry name" value="FAD/NAD-binding_dom"/>
</dbReference>
<organism evidence="15 16">
    <name type="scientific">Polysphondylium violaceum</name>
    <dbReference type="NCBI Taxonomy" id="133409"/>
    <lineage>
        <taxon>Eukaryota</taxon>
        <taxon>Amoebozoa</taxon>
        <taxon>Evosea</taxon>
        <taxon>Eumycetozoa</taxon>
        <taxon>Dictyostelia</taxon>
        <taxon>Dictyosteliales</taxon>
        <taxon>Dictyosteliaceae</taxon>
        <taxon>Polysphondylium</taxon>
    </lineage>
</organism>
<keyword evidence="8" id="KW-0560">Oxidoreductase</keyword>
<dbReference type="GO" id="GO:0046983">
    <property type="term" value="F:protein dimerization activity"/>
    <property type="evidence" value="ECO:0007669"/>
    <property type="project" value="InterPro"/>
</dbReference>
<dbReference type="SMART" id="SM01353">
    <property type="entry name" value="AIF_C"/>
    <property type="match status" value="1"/>
</dbReference>
<evidence type="ECO:0008006" key="17">
    <source>
        <dbReference type="Google" id="ProtNLM"/>
    </source>
</evidence>
<comment type="cofactor">
    <cofactor evidence="1">
        <name>FAD</name>
        <dbReference type="ChEBI" id="CHEBI:57692"/>
    </cofactor>
</comment>
<evidence type="ECO:0000256" key="11">
    <source>
        <dbReference type="ARBA" id="ARBA00047786"/>
    </source>
</evidence>
<evidence type="ECO:0000259" key="13">
    <source>
        <dbReference type="Pfam" id="PF07992"/>
    </source>
</evidence>
<evidence type="ECO:0000256" key="4">
    <source>
        <dbReference type="ARBA" id="ARBA00022630"/>
    </source>
</evidence>
<keyword evidence="9" id="KW-0520">NAD</keyword>
<dbReference type="Pfam" id="PF14721">
    <property type="entry name" value="AIF_C"/>
    <property type="match status" value="1"/>
</dbReference>
<dbReference type="InterPro" id="IPR029324">
    <property type="entry name" value="AIF_C"/>
</dbReference>
<evidence type="ECO:0000256" key="9">
    <source>
        <dbReference type="ARBA" id="ARBA00023027"/>
    </source>
</evidence>
<keyword evidence="10" id="KW-0496">Mitochondrion</keyword>
<dbReference type="SUPFAM" id="SSF55424">
    <property type="entry name" value="FAD/NAD-linked reductases, dimerisation (C-terminal) domain"/>
    <property type="match status" value="1"/>
</dbReference>
<comment type="caution">
    <text evidence="15">The sequence shown here is derived from an EMBL/GenBank/DDBJ whole genome shotgun (WGS) entry which is preliminary data.</text>
</comment>
<protein>
    <recommendedName>
        <fullName evidence="17">Apoptosis inducing factor</fullName>
    </recommendedName>
</protein>
<keyword evidence="5" id="KW-0053">Apoptosis</keyword>
<dbReference type="PANTHER" id="PTHR43557">
    <property type="entry name" value="APOPTOSIS-INDUCING FACTOR 1"/>
    <property type="match status" value="1"/>
</dbReference>
<dbReference type="GO" id="GO:0033108">
    <property type="term" value="P:mitochondrial respiratory chain complex assembly"/>
    <property type="evidence" value="ECO:0007669"/>
    <property type="project" value="TreeGrafter"/>
</dbReference>
<accession>A0A8J4Q2W8</accession>
<dbReference type="InterPro" id="IPR036188">
    <property type="entry name" value="FAD/NAD-bd_sf"/>
</dbReference>
<dbReference type="InterPro" id="IPR016156">
    <property type="entry name" value="FAD/NAD-linked_Rdtase_dimer_sf"/>
</dbReference>
<evidence type="ECO:0000256" key="3">
    <source>
        <dbReference type="ARBA" id="ARBA00006442"/>
    </source>
</evidence>
<sequence length="553" mass="61738">MLRNIIKHQSKFIKRTTSINSNTVFGSANRGFSSSNNRQQQQQQANSNNNYKWNGTKIAGITLLATAAGLLGGISLEEEQTKTDIPVEESTTAPTNKKESEMTEEELRRAKDVEYGIESFKYVIIGGGAAAYHAIDKILENDKNNPTILIISKEYNVPYQRPPLSKNLWASGDNVVEDLEYSDWSGKKQNIFFEPESVYGNEVLNFVRTLKVIDLHVDERLVLLEDGKLIRYEKCLIATGGEPRRLNFSAKNDPNVTTYRTVEDFKNLYNFVGEGNKHITVLGGGFLGSELTCAISQNLGEKKNVKITQVFPESGVLSNVFPDYLSEHATEEIKRSGVQVLNKKLVKDVEKAESGKLVVKTDDGNQWETDHVVVAVGIVPNTNVANSTTLEIDPKNGGYVVNAELQARSNVYVAGDVASYYDFSLNTRRRVEHIDHARATGETAGKNMTGKSEPYTYQPFFWSDLTPGVGFEAVGNTDSKLKTFSVWEKPTDEQKPYNKGVIYYLNDNNVVVGVLCYGNYNKMAAARSLILKKKPVKDLNELQHAISLKEEHH</sequence>
<proteinExistence type="inferred from homology"/>
<evidence type="ECO:0000256" key="1">
    <source>
        <dbReference type="ARBA" id="ARBA00001974"/>
    </source>
</evidence>
<dbReference type="Gene3D" id="3.50.50.60">
    <property type="entry name" value="FAD/NAD(P)-binding domain"/>
    <property type="match status" value="2"/>
</dbReference>
<feature type="region of interest" description="Disordered" evidence="12">
    <location>
        <begin position="84"/>
        <end position="103"/>
    </location>
</feature>
<dbReference type="Pfam" id="PF07992">
    <property type="entry name" value="Pyr_redox_2"/>
    <property type="match status" value="1"/>
</dbReference>
<evidence type="ECO:0000256" key="8">
    <source>
        <dbReference type="ARBA" id="ARBA00023002"/>
    </source>
</evidence>
<evidence type="ECO:0000259" key="14">
    <source>
        <dbReference type="Pfam" id="PF14721"/>
    </source>
</evidence>